<feature type="compositionally biased region" description="Basic and acidic residues" evidence="1">
    <location>
        <begin position="379"/>
        <end position="395"/>
    </location>
</feature>
<accession>A0AAD7GEW8</accession>
<dbReference type="CDD" id="cd20071">
    <property type="entry name" value="SET_SMYD"/>
    <property type="match status" value="1"/>
</dbReference>
<dbReference type="EMBL" id="JARKIE010000084">
    <property type="protein sequence ID" value="KAJ7687815.1"/>
    <property type="molecule type" value="Genomic_DNA"/>
</dbReference>
<dbReference type="PROSITE" id="PS50280">
    <property type="entry name" value="SET"/>
    <property type="match status" value="1"/>
</dbReference>
<evidence type="ECO:0000313" key="4">
    <source>
        <dbReference type="Proteomes" id="UP001221757"/>
    </source>
</evidence>
<dbReference type="PANTHER" id="PTHR47332:SF4">
    <property type="entry name" value="SET DOMAIN-CONTAINING PROTEIN 5"/>
    <property type="match status" value="1"/>
</dbReference>
<comment type="caution">
    <text evidence="3">The sequence shown here is derived from an EMBL/GenBank/DDBJ whole genome shotgun (WGS) entry which is preliminary data.</text>
</comment>
<dbReference type="InterPro" id="IPR001214">
    <property type="entry name" value="SET_dom"/>
</dbReference>
<gene>
    <name evidence="3" type="ORF">B0H17DRAFT_1135988</name>
</gene>
<dbReference type="InterPro" id="IPR053185">
    <property type="entry name" value="SET_domain_protein"/>
</dbReference>
<dbReference type="InterPro" id="IPR046341">
    <property type="entry name" value="SET_dom_sf"/>
</dbReference>
<feature type="compositionally biased region" description="Low complexity" evidence="1">
    <location>
        <begin position="317"/>
        <end position="361"/>
    </location>
</feature>
<sequence>MPTEFPRIDIVDIPGKGKGVIAKGYIPGGTLIISERPRILLPYKDPTQALSALSREDLSFLLSFPRGPDEHPIFGRLKHFTPCVGDDTFSRGLCETICRVNHTCYSPKARPNAAYYWNTSSKEEELRALKEIHEGEEIQVSYMEDIQNYEDPLAQLRQKFAFDCSCPGCVRPAAERCASKERILAYNNFVERLPKRFGQENPLGILKDIETQILIICEEGYTSEIGSRAHDAFQLCAYYGDADSAQKWESISRDSHALYQGPTSEPFKESKKLAGKPQGFRAWQQLGRRKLRGPSKRVLEYFYPKDETTKATPNEGSSRPFPTSAAASAPSTSASEARTTPAASNEAASSSVVSTKPSTSTEKILRSKGQKKKAKAKAKKEAARDAGENSGLAKE</sequence>
<name>A0AAD7GEW8_MYCRO</name>
<feature type="domain" description="SET" evidence="2">
    <location>
        <begin position="6"/>
        <end position="143"/>
    </location>
</feature>
<feature type="compositionally biased region" description="Basic residues" evidence="1">
    <location>
        <begin position="366"/>
        <end position="378"/>
    </location>
</feature>
<dbReference type="Pfam" id="PF00856">
    <property type="entry name" value="SET"/>
    <property type="match status" value="1"/>
</dbReference>
<reference evidence="3" key="1">
    <citation type="submission" date="2023-03" db="EMBL/GenBank/DDBJ databases">
        <title>Massive genome expansion in bonnet fungi (Mycena s.s.) driven by repeated elements and novel gene families across ecological guilds.</title>
        <authorList>
            <consortium name="Lawrence Berkeley National Laboratory"/>
            <person name="Harder C.B."/>
            <person name="Miyauchi S."/>
            <person name="Viragh M."/>
            <person name="Kuo A."/>
            <person name="Thoen E."/>
            <person name="Andreopoulos B."/>
            <person name="Lu D."/>
            <person name="Skrede I."/>
            <person name="Drula E."/>
            <person name="Henrissat B."/>
            <person name="Morin E."/>
            <person name="Kohler A."/>
            <person name="Barry K."/>
            <person name="LaButti K."/>
            <person name="Morin E."/>
            <person name="Salamov A."/>
            <person name="Lipzen A."/>
            <person name="Mereny Z."/>
            <person name="Hegedus B."/>
            <person name="Baldrian P."/>
            <person name="Stursova M."/>
            <person name="Weitz H."/>
            <person name="Taylor A."/>
            <person name="Grigoriev I.V."/>
            <person name="Nagy L.G."/>
            <person name="Martin F."/>
            <person name="Kauserud H."/>
        </authorList>
    </citation>
    <scope>NUCLEOTIDE SEQUENCE</scope>
    <source>
        <strain evidence="3">CBHHK067</strain>
    </source>
</reference>
<dbReference type="Proteomes" id="UP001221757">
    <property type="component" value="Unassembled WGS sequence"/>
</dbReference>
<feature type="region of interest" description="Disordered" evidence="1">
    <location>
        <begin position="302"/>
        <end position="395"/>
    </location>
</feature>
<organism evidence="3 4">
    <name type="scientific">Mycena rosella</name>
    <name type="common">Pink bonnet</name>
    <name type="synonym">Agaricus rosellus</name>
    <dbReference type="NCBI Taxonomy" id="1033263"/>
    <lineage>
        <taxon>Eukaryota</taxon>
        <taxon>Fungi</taxon>
        <taxon>Dikarya</taxon>
        <taxon>Basidiomycota</taxon>
        <taxon>Agaricomycotina</taxon>
        <taxon>Agaricomycetes</taxon>
        <taxon>Agaricomycetidae</taxon>
        <taxon>Agaricales</taxon>
        <taxon>Marasmiineae</taxon>
        <taxon>Mycenaceae</taxon>
        <taxon>Mycena</taxon>
    </lineage>
</organism>
<feature type="region of interest" description="Disordered" evidence="1">
    <location>
        <begin position="259"/>
        <end position="279"/>
    </location>
</feature>
<dbReference type="SUPFAM" id="SSF82199">
    <property type="entry name" value="SET domain"/>
    <property type="match status" value="1"/>
</dbReference>
<protein>
    <recommendedName>
        <fullName evidence="2">SET domain-containing protein</fullName>
    </recommendedName>
</protein>
<dbReference type="PANTHER" id="PTHR47332">
    <property type="entry name" value="SET DOMAIN-CONTAINING PROTEIN 5"/>
    <property type="match status" value="1"/>
</dbReference>
<evidence type="ECO:0000259" key="2">
    <source>
        <dbReference type="PROSITE" id="PS50280"/>
    </source>
</evidence>
<dbReference type="AlphaFoldDB" id="A0AAD7GEW8"/>
<dbReference type="Gene3D" id="2.170.270.10">
    <property type="entry name" value="SET domain"/>
    <property type="match status" value="1"/>
</dbReference>
<evidence type="ECO:0000313" key="3">
    <source>
        <dbReference type="EMBL" id="KAJ7687815.1"/>
    </source>
</evidence>
<keyword evidence="4" id="KW-1185">Reference proteome</keyword>
<evidence type="ECO:0000256" key="1">
    <source>
        <dbReference type="SAM" id="MobiDB-lite"/>
    </source>
</evidence>
<proteinExistence type="predicted"/>